<reference evidence="1" key="1">
    <citation type="submission" date="2024-02" db="EMBL/GenBank/DDBJ databases">
        <authorList>
            <consortium name="ELIXIR-Norway"/>
            <consortium name="Elixir Norway"/>
        </authorList>
    </citation>
    <scope>NUCLEOTIDE SEQUENCE</scope>
</reference>
<dbReference type="Proteomes" id="UP001497512">
    <property type="component" value="Chromosome 13"/>
</dbReference>
<name>A0ABP0TN54_9BRYO</name>
<gene>
    <name evidence="1" type="ORF">CSSPTR1EN2_LOCUS5556</name>
</gene>
<sequence>MSINQNLLSTNTLSFITNTWNQSQASCGPTLREKGKRSRGREVSGKYHALLFVQLPLRNLQYQANMCTSVGSSGRTIVVVD</sequence>
<evidence type="ECO:0000313" key="1">
    <source>
        <dbReference type="EMBL" id="CAK9200736.1"/>
    </source>
</evidence>
<keyword evidence="2" id="KW-1185">Reference proteome</keyword>
<dbReference type="EMBL" id="OZ019905">
    <property type="protein sequence ID" value="CAK9200736.1"/>
    <property type="molecule type" value="Genomic_DNA"/>
</dbReference>
<evidence type="ECO:0000313" key="2">
    <source>
        <dbReference type="Proteomes" id="UP001497512"/>
    </source>
</evidence>
<accession>A0ABP0TN54</accession>
<protein>
    <submittedName>
        <fullName evidence="1">Uncharacterized protein</fullName>
    </submittedName>
</protein>
<proteinExistence type="predicted"/>
<organism evidence="1 2">
    <name type="scientific">Sphagnum troendelagicum</name>
    <dbReference type="NCBI Taxonomy" id="128251"/>
    <lineage>
        <taxon>Eukaryota</taxon>
        <taxon>Viridiplantae</taxon>
        <taxon>Streptophyta</taxon>
        <taxon>Embryophyta</taxon>
        <taxon>Bryophyta</taxon>
        <taxon>Sphagnophytina</taxon>
        <taxon>Sphagnopsida</taxon>
        <taxon>Sphagnales</taxon>
        <taxon>Sphagnaceae</taxon>
        <taxon>Sphagnum</taxon>
    </lineage>
</organism>